<sequence length="127" mass="14467">MRLSETGLFKLAGVRMYIERALPGVARYVDTVRLDRERDPEGGYVRFAFYDSVVFGFGFSGAPYSSIGEFLQINEGVTVTEFAGRDFAFIENPEEDFSIALERIHEYSRLRLTDKFLEAYARAGRQG</sequence>
<keyword evidence="2" id="KW-1185">Reference proteome</keyword>
<protein>
    <submittedName>
        <fullName evidence="1">Uncharacterized protein</fullName>
    </submittedName>
</protein>
<dbReference type="EMBL" id="BAAAOB010000001">
    <property type="protein sequence ID" value="GAA1785793.1"/>
    <property type="molecule type" value="Genomic_DNA"/>
</dbReference>
<name>A0ABP4XMP3_9MICO</name>
<reference evidence="2" key="1">
    <citation type="journal article" date="2019" name="Int. J. Syst. Evol. Microbiol.">
        <title>The Global Catalogue of Microorganisms (GCM) 10K type strain sequencing project: providing services to taxonomists for standard genome sequencing and annotation.</title>
        <authorList>
            <consortium name="The Broad Institute Genomics Platform"/>
            <consortium name="The Broad Institute Genome Sequencing Center for Infectious Disease"/>
            <person name="Wu L."/>
            <person name="Ma J."/>
        </authorList>
    </citation>
    <scope>NUCLEOTIDE SEQUENCE [LARGE SCALE GENOMIC DNA]</scope>
    <source>
        <strain evidence="2">JCM 14736</strain>
    </source>
</reference>
<organism evidence="1 2">
    <name type="scientific">Leucobacter iarius</name>
    <dbReference type="NCBI Taxonomy" id="333963"/>
    <lineage>
        <taxon>Bacteria</taxon>
        <taxon>Bacillati</taxon>
        <taxon>Actinomycetota</taxon>
        <taxon>Actinomycetes</taxon>
        <taxon>Micrococcales</taxon>
        <taxon>Microbacteriaceae</taxon>
        <taxon>Leucobacter</taxon>
    </lineage>
</organism>
<accession>A0ABP4XMP3</accession>
<evidence type="ECO:0000313" key="1">
    <source>
        <dbReference type="EMBL" id="GAA1785793.1"/>
    </source>
</evidence>
<evidence type="ECO:0000313" key="2">
    <source>
        <dbReference type="Proteomes" id="UP001500851"/>
    </source>
</evidence>
<proteinExistence type="predicted"/>
<dbReference type="Proteomes" id="UP001500851">
    <property type="component" value="Unassembled WGS sequence"/>
</dbReference>
<dbReference type="RefSeq" id="WP_344030827.1">
    <property type="nucleotide sequence ID" value="NZ_BAAAOB010000001.1"/>
</dbReference>
<comment type="caution">
    <text evidence="1">The sequence shown here is derived from an EMBL/GenBank/DDBJ whole genome shotgun (WGS) entry which is preliminary data.</text>
</comment>
<gene>
    <name evidence="1" type="ORF">GCM10009768_13370</name>
</gene>